<accession>A0A7W7P315</accession>
<evidence type="ECO:0000313" key="3">
    <source>
        <dbReference type="Proteomes" id="UP000566995"/>
    </source>
</evidence>
<reference evidence="2 3" key="1">
    <citation type="submission" date="2020-08" db="EMBL/GenBank/DDBJ databases">
        <title>Functional genomics of gut bacteria from endangered species of beetles.</title>
        <authorList>
            <person name="Carlos-Shanley C."/>
        </authorList>
    </citation>
    <scope>NUCLEOTIDE SEQUENCE [LARGE SCALE GENOMIC DNA]</scope>
    <source>
        <strain evidence="2 3">S00179</strain>
    </source>
</reference>
<evidence type="ECO:0000313" key="2">
    <source>
        <dbReference type="EMBL" id="MBB4865354.1"/>
    </source>
</evidence>
<evidence type="ECO:0000259" key="1">
    <source>
        <dbReference type="Pfam" id="PF03869"/>
    </source>
</evidence>
<dbReference type="InterPro" id="IPR005569">
    <property type="entry name" value="Arc_DNA-bd_dom"/>
</dbReference>
<dbReference type="EMBL" id="JACHLI010000018">
    <property type="protein sequence ID" value="MBB4865354.1"/>
    <property type="molecule type" value="Genomic_DNA"/>
</dbReference>
<name>A0A7W7P315_PSENT</name>
<gene>
    <name evidence="2" type="ORF">HNP46_004235</name>
</gene>
<dbReference type="Proteomes" id="UP000566995">
    <property type="component" value="Unassembled WGS sequence"/>
</dbReference>
<dbReference type="AlphaFoldDB" id="A0A7W7P315"/>
<organism evidence="2 3">
    <name type="scientific">Pseudomonas nitroreducens</name>
    <dbReference type="NCBI Taxonomy" id="46680"/>
    <lineage>
        <taxon>Bacteria</taxon>
        <taxon>Pseudomonadati</taxon>
        <taxon>Pseudomonadota</taxon>
        <taxon>Gammaproteobacteria</taxon>
        <taxon>Pseudomonadales</taxon>
        <taxon>Pseudomonadaceae</taxon>
        <taxon>Pseudomonas</taxon>
    </lineage>
</organism>
<dbReference type="GO" id="GO:0003677">
    <property type="term" value="F:DNA binding"/>
    <property type="evidence" value="ECO:0007669"/>
    <property type="project" value="InterPro"/>
</dbReference>
<dbReference type="RefSeq" id="WP_184592747.1">
    <property type="nucleotide sequence ID" value="NZ_JACHLI010000018.1"/>
</dbReference>
<protein>
    <recommendedName>
        <fullName evidence="1">Arc-like DNA binding domain-containing protein</fullName>
    </recommendedName>
</protein>
<sequence>MTRRSKLTPDSRTADKFVMRISQEMQDAIIELADSPWNARSTNGEYTVGLYNFIHEKDVVVANLERLKIQARKLGLDDVKILSGIKRIAFDRRQPEKDVTCKFVIRLYQNQRDDVYNCSLDQKYDRTMRIFIYEAMYWWLNISLDIRALGLAIAEAQGTVYSVAC</sequence>
<comment type="caution">
    <text evidence="2">The sequence shown here is derived from an EMBL/GenBank/DDBJ whole genome shotgun (WGS) entry which is preliminary data.</text>
</comment>
<dbReference type="Pfam" id="PF03869">
    <property type="entry name" value="Arc"/>
    <property type="match status" value="1"/>
</dbReference>
<proteinExistence type="predicted"/>
<feature type="domain" description="Arc-like DNA binding" evidence="1">
    <location>
        <begin position="11"/>
        <end position="45"/>
    </location>
</feature>